<evidence type="ECO:0000256" key="3">
    <source>
        <dbReference type="ARBA" id="ARBA00022795"/>
    </source>
</evidence>
<proteinExistence type="inferred from homology"/>
<comment type="caution">
    <text evidence="7">The sequence shown here is derived from an EMBL/GenBank/DDBJ whole genome shotgun (WGS) entry which is preliminary data.</text>
</comment>
<gene>
    <name evidence="7" type="ORF">JCM17846_10980</name>
</gene>
<dbReference type="InterPro" id="IPR025965">
    <property type="entry name" value="FlgD/Vpr_Ig-like"/>
</dbReference>
<dbReference type="Proteomes" id="UP000324996">
    <property type="component" value="Unassembled WGS sequence"/>
</dbReference>
<dbReference type="Gene3D" id="2.30.30.910">
    <property type="match status" value="1"/>
</dbReference>
<name>A0A5A7N8T1_9PROT</name>
<comment type="function">
    <text evidence="4 5">Required for flagellar hook formation. May act as a scaffolding protein.</text>
</comment>
<reference evidence="7 8" key="1">
    <citation type="submission" date="2019-09" db="EMBL/GenBank/DDBJ databases">
        <title>NBRP : Genome information of microbial organism related human and environment.</title>
        <authorList>
            <person name="Hattori M."/>
            <person name="Oshima K."/>
            <person name="Inaba H."/>
            <person name="Suda W."/>
            <person name="Sakamoto M."/>
            <person name="Iino T."/>
            <person name="Kitahara M."/>
            <person name="Oshida Y."/>
            <person name="Iida T."/>
            <person name="Kudo T."/>
            <person name="Itoh T."/>
            <person name="Ohkuma M."/>
        </authorList>
    </citation>
    <scope>NUCLEOTIDE SEQUENCE [LARGE SCALE GENOMIC DNA]</scope>
    <source>
        <strain evidence="7 8">Q-1</strain>
    </source>
</reference>
<dbReference type="AlphaFoldDB" id="A0A5A7N8T1"/>
<keyword evidence="3 5" id="KW-1005">Bacterial flagellum biogenesis</keyword>
<organism evidence="7 8">
    <name type="scientific">Iodidimonas nitroreducens</name>
    <dbReference type="NCBI Taxonomy" id="1236968"/>
    <lineage>
        <taxon>Bacteria</taxon>
        <taxon>Pseudomonadati</taxon>
        <taxon>Pseudomonadota</taxon>
        <taxon>Alphaproteobacteria</taxon>
        <taxon>Iodidimonadales</taxon>
        <taxon>Iodidimonadaceae</taxon>
        <taxon>Iodidimonas</taxon>
    </lineage>
</organism>
<dbReference type="Pfam" id="PF13860">
    <property type="entry name" value="FlgD_ig"/>
    <property type="match status" value="1"/>
</dbReference>
<evidence type="ECO:0000259" key="6">
    <source>
        <dbReference type="Pfam" id="PF13860"/>
    </source>
</evidence>
<sequence length="217" mass="23316">MDIGSITAGLSGQAQRATTGLVQDFNTFLTLLTSQLQNQDPLEPTDSNEFTRQLVSFAGVEQQIQSNQNLEDLATLTAFSQNAAAVNYLDKTVTIAGDTINHDGQSDLSFEYLLPVTADSADVKILDAQGNIVFEQPGQTNFGVHRLSFDSFDGGNNPVPPGQYTLRIDARNAENKPIETPLFVRAPVKEVETSGLTPLLTIGGQKVPLHEVSAVGL</sequence>
<dbReference type="Pfam" id="PF03963">
    <property type="entry name" value="FlgD"/>
    <property type="match status" value="1"/>
</dbReference>
<evidence type="ECO:0000256" key="2">
    <source>
        <dbReference type="ARBA" id="ARBA00016013"/>
    </source>
</evidence>
<accession>A0A5A7N8T1</accession>
<dbReference type="InterPro" id="IPR005648">
    <property type="entry name" value="FlgD"/>
</dbReference>
<dbReference type="RefSeq" id="WP_052370957.1">
    <property type="nucleotide sequence ID" value="NZ_BKCN01000004.1"/>
</dbReference>
<evidence type="ECO:0000256" key="4">
    <source>
        <dbReference type="ARBA" id="ARBA00024746"/>
    </source>
</evidence>
<protein>
    <recommendedName>
        <fullName evidence="2 5">Basal-body rod modification protein FlgD</fullName>
    </recommendedName>
</protein>
<evidence type="ECO:0000313" key="7">
    <source>
        <dbReference type="EMBL" id="GER03416.1"/>
    </source>
</evidence>
<comment type="similarity">
    <text evidence="1 5">Belongs to the FlgD family.</text>
</comment>
<feature type="domain" description="FlgD/Vpr Ig-like" evidence="6">
    <location>
        <begin position="97"/>
        <end position="173"/>
    </location>
</feature>
<evidence type="ECO:0000256" key="5">
    <source>
        <dbReference type="RuleBase" id="RU362076"/>
    </source>
</evidence>
<dbReference type="EMBL" id="BKCN01000004">
    <property type="protein sequence ID" value="GER03416.1"/>
    <property type="molecule type" value="Genomic_DNA"/>
</dbReference>
<evidence type="ECO:0000313" key="8">
    <source>
        <dbReference type="Proteomes" id="UP000324996"/>
    </source>
</evidence>
<keyword evidence="8" id="KW-1185">Reference proteome</keyword>
<dbReference type="Gene3D" id="2.60.40.4070">
    <property type="match status" value="1"/>
</dbReference>
<evidence type="ECO:0000256" key="1">
    <source>
        <dbReference type="ARBA" id="ARBA00010577"/>
    </source>
</evidence>
<dbReference type="GO" id="GO:0044781">
    <property type="term" value="P:bacterial-type flagellum organization"/>
    <property type="evidence" value="ECO:0007669"/>
    <property type="project" value="UniProtKB-UniRule"/>
</dbReference>